<dbReference type="UniPathway" id="UPA00115">
    <property type="reaction ID" value="UER00414"/>
</dbReference>
<dbReference type="InterPro" id="IPR004730">
    <property type="entry name" value="Transaldolase_1"/>
</dbReference>
<dbReference type="SUPFAM" id="SSF51569">
    <property type="entry name" value="Aldolase"/>
    <property type="match status" value="1"/>
</dbReference>
<dbReference type="STRING" id="44941.A0A397VXW0"/>
<evidence type="ECO:0000256" key="7">
    <source>
        <dbReference type="RuleBase" id="RU000501"/>
    </source>
</evidence>
<dbReference type="PROSITE" id="PS00958">
    <property type="entry name" value="TRANSALDOLASE_2"/>
    <property type="match status" value="1"/>
</dbReference>
<comment type="caution">
    <text evidence="8">The sequence shown here is derived from an EMBL/GenBank/DDBJ whole genome shotgun (WGS) entry which is preliminary data.</text>
</comment>
<accession>A0A397VXW0</accession>
<dbReference type="GO" id="GO:0004801">
    <property type="term" value="F:transaldolase activity"/>
    <property type="evidence" value="ECO:0007669"/>
    <property type="project" value="UniProtKB-EC"/>
</dbReference>
<proteinExistence type="inferred from homology"/>
<comment type="function">
    <text evidence="7">Catalyzes the rate-limiting step of the non-oxidative phase in the pentose phosphate pathway. Catalyzes the reversible conversion of sedheptulose-7-phosphate and D-glyceraldehyde 3-phosphate into erythrose-4-phosphate and beta-D-fructose 6-phosphate.</text>
</comment>
<dbReference type="InterPro" id="IPR013785">
    <property type="entry name" value="Aldolase_TIM"/>
</dbReference>
<evidence type="ECO:0000256" key="2">
    <source>
        <dbReference type="ARBA" id="ARBA00008012"/>
    </source>
</evidence>
<evidence type="ECO:0000313" key="9">
    <source>
        <dbReference type="Proteomes" id="UP000266673"/>
    </source>
</evidence>
<dbReference type="InterPro" id="IPR001585">
    <property type="entry name" value="TAL/FSA"/>
</dbReference>
<dbReference type="GO" id="GO:0005975">
    <property type="term" value="P:carbohydrate metabolic process"/>
    <property type="evidence" value="ECO:0007669"/>
    <property type="project" value="InterPro"/>
</dbReference>
<dbReference type="PANTHER" id="PTHR10683:SF18">
    <property type="entry name" value="TRANSALDOLASE"/>
    <property type="match status" value="1"/>
</dbReference>
<dbReference type="CDD" id="cd00957">
    <property type="entry name" value="Transaldolase_TalAB"/>
    <property type="match status" value="1"/>
</dbReference>
<gene>
    <name evidence="8" type="ORF">C2G38_2160697</name>
</gene>
<comment type="catalytic activity">
    <reaction evidence="7">
        <text>D-sedoheptulose 7-phosphate + D-glyceraldehyde 3-phosphate = D-erythrose 4-phosphate + beta-D-fructose 6-phosphate</text>
        <dbReference type="Rhea" id="RHEA:17053"/>
        <dbReference type="ChEBI" id="CHEBI:16897"/>
        <dbReference type="ChEBI" id="CHEBI:57483"/>
        <dbReference type="ChEBI" id="CHEBI:57634"/>
        <dbReference type="ChEBI" id="CHEBI:59776"/>
        <dbReference type="EC" id="2.2.1.2"/>
    </reaction>
</comment>
<sequence>MISVLDQIKQWTIIVSDSGDFKSTTEFHSQDATTNPSLILEATKNPQKRIELAADKLLVNFGAEILKFIPGRVSVEVDAKFSFDVDATIAKARHLISLFKEMGIDKSRIMIKIASTWEGIQAAKILEREGIQCNMTLIFSLIQAVACAEAGVTIISPYAGRILDWYTKNTNKTYKSSEDPGVISVTNIYNYYKKYGYKTSVMGASFRNVDEIEELAGCDFLTISPKLLSKLKNSYKKIERKLSPDTGITSLFGTKTTYDEKTLKWKLNEDQMATEKLSEGIRQFAKDGRTLMFMLRQRLIRDATIANETTELFGQTFQEVEVSS</sequence>
<comment type="pathway">
    <text evidence="1 7">Carbohydrate degradation; pentose phosphate pathway; D-glyceraldehyde 3-phosphate and beta-D-fructose 6-phosphate from D-ribose 5-phosphate and D-xylulose 5-phosphate (non-oxidative stage): step 2/3.</text>
</comment>
<dbReference type="GO" id="GO:0005737">
    <property type="term" value="C:cytoplasm"/>
    <property type="evidence" value="ECO:0007669"/>
    <property type="project" value="InterPro"/>
</dbReference>
<reference evidence="8 9" key="1">
    <citation type="submission" date="2018-06" db="EMBL/GenBank/DDBJ databases">
        <title>Comparative genomics reveals the genomic features of Rhizophagus irregularis, R. cerebriforme, R. diaphanum and Gigaspora rosea, and their symbiotic lifestyle signature.</title>
        <authorList>
            <person name="Morin E."/>
            <person name="San Clemente H."/>
            <person name="Chen E.C.H."/>
            <person name="De La Providencia I."/>
            <person name="Hainaut M."/>
            <person name="Kuo A."/>
            <person name="Kohler A."/>
            <person name="Murat C."/>
            <person name="Tang N."/>
            <person name="Roy S."/>
            <person name="Loubradou J."/>
            <person name="Henrissat B."/>
            <person name="Grigoriev I.V."/>
            <person name="Corradi N."/>
            <person name="Roux C."/>
            <person name="Martin F.M."/>
        </authorList>
    </citation>
    <scope>NUCLEOTIDE SEQUENCE [LARGE SCALE GENOMIC DNA]</scope>
    <source>
        <strain evidence="8 9">DAOM 194757</strain>
    </source>
</reference>
<dbReference type="GO" id="GO:0009052">
    <property type="term" value="P:pentose-phosphate shunt, non-oxidative branch"/>
    <property type="evidence" value="ECO:0007669"/>
    <property type="project" value="TreeGrafter"/>
</dbReference>
<dbReference type="PROSITE" id="PS01054">
    <property type="entry name" value="TRANSALDOLASE_1"/>
    <property type="match status" value="1"/>
</dbReference>
<keyword evidence="5 7" id="KW-0570">Pentose shunt</keyword>
<evidence type="ECO:0000256" key="3">
    <source>
        <dbReference type="ARBA" id="ARBA00013151"/>
    </source>
</evidence>
<name>A0A397VXW0_9GLOM</name>
<protein>
    <recommendedName>
        <fullName evidence="3 7">Transaldolase</fullName>
        <ecNumber evidence="3 7">2.2.1.2</ecNumber>
    </recommendedName>
</protein>
<evidence type="ECO:0000256" key="4">
    <source>
        <dbReference type="ARBA" id="ARBA00022679"/>
    </source>
</evidence>
<dbReference type="OrthoDB" id="2015515at2759"/>
<keyword evidence="6" id="KW-0704">Schiff base</keyword>
<evidence type="ECO:0000256" key="6">
    <source>
        <dbReference type="ARBA" id="ARBA00023270"/>
    </source>
</evidence>
<keyword evidence="9" id="KW-1185">Reference proteome</keyword>
<evidence type="ECO:0000256" key="1">
    <source>
        <dbReference type="ARBA" id="ARBA00004857"/>
    </source>
</evidence>
<dbReference type="Gene3D" id="3.20.20.70">
    <property type="entry name" value="Aldolase class I"/>
    <property type="match status" value="1"/>
</dbReference>
<comment type="similarity">
    <text evidence="2">Belongs to the transaldolase family. Type 1 subfamily.</text>
</comment>
<organism evidence="8 9">
    <name type="scientific">Gigaspora rosea</name>
    <dbReference type="NCBI Taxonomy" id="44941"/>
    <lineage>
        <taxon>Eukaryota</taxon>
        <taxon>Fungi</taxon>
        <taxon>Fungi incertae sedis</taxon>
        <taxon>Mucoromycota</taxon>
        <taxon>Glomeromycotina</taxon>
        <taxon>Glomeromycetes</taxon>
        <taxon>Diversisporales</taxon>
        <taxon>Gigasporaceae</taxon>
        <taxon>Gigaspora</taxon>
    </lineage>
</organism>
<dbReference type="Pfam" id="PF00923">
    <property type="entry name" value="TAL_FSA"/>
    <property type="match status" value="1"/>
</dbReference>
<keyword evidence="4 7" id="KW-0808">Transferase</keyword>
<dbReference type="EMBL" id="QKWP01000100">
    <property type="protein sequence ID" value="RIB27385.1"/>
    <property type="molecule type" value="Genomic_DNA"/>
</dbReference>
<evidence type="ECO:0000313" key="8">
    <source>
        <dbReference type="EMBL" id="RIB27385.1"/>
    </source>
</evidence>
<evidence type="ECO:0000256" key="5">
    <source>
        <dbReference type="ARBA" id="ARBA00023126"/>
    </source>
</evidence>
<dbReference type="Proteomes" id="UP000266673">
    <property type="component" value="Unassembled WGS sequence"/>
</dbReference>
<dbReference type="AlphaFoldDB" id="A0A397VXW0"/>
<dbReference type="PANTHER" id="PTHR10683">
    <property type="entry name" value="TRANSALDOLASE"/>
    <property type="match status" value="1"/>
</dbReference>
<dbReference type="InterPro" id="IPR018225">
    <property type="entry name" value="Transaldolase_AS"/>
</dbReference>
<dbReference type="EC" id="2.2.1.2" evidence="3 7"/>